<dbReference type="NCBIfam" id="NF006321">
    <property type="entry name" value="PRK08534.1"/>
    <property type="match status" value="1"/>
</dbReference>
<dbReference type="Pfam" id="PF14697">
    <property type="entry name" value="Fer4_21"/>
    <property type="match status" value="1"/>
</dbReference>
<dbReference type="InterPro" id="IPR017900">
    <property type="entry name" value="4Fe4S_Fe_S_CS"/>
</dbReference>
<dbReference type="Gene3D" id="3.30.70.20">
    <property type="match status" value="1"/>
</dbReference>
<dbReference type="PROSITE" id="PS51379">
    <property type="entry name" value="4FE4S_FER_2"/>
    <property type="match status" value="2"/>
</dbReference>
<dbReference type="SUPFAM" id="SSF54862">
    <property type="entry name" value="4Fe-4S ferredoxins"/>
    <property type="match status" value="1"/>
</dbReference>
<dbReference type="InterPro" id="IPR011898">
    <property type="entry name" value="PorD_KorD"/>
</dbReference>
<comment type="catalytic activity">
    <reaction evidence="4">
        <text>2 oxidized [2Fe-2S]-[ferredoxin] + pyruvate + CoA = 2 reduced [2Fe-2S]-[ferredoxin] + acetyl-CoA + CO2 + H(+)</text>
        <dbReference type="Rhea" id="RHEA:12765"/>
        <dbReference type="Rhea" id="RHEA-COMP:10000"/>
        <dbReference type="Rhea" id="RHEA-COMP:10001"/>
        <dbReference type="ChEBI" id="CHEBI:15361"/>
        <dbReference type="ChEBI" id="CHEBI:15378"/>
        <dbReference type="ChEBI" id="CHEBI:16526"/>
        <dbReference type="ChEBI" id="CHEBI:33737"/>
        <dbReference type="ChEBI" id="CHEBI:33738"/>
        <dbReference type="ChEBI" id="CHEBI:57287"/>
        <dbReference type="ChEBI" id="CHEBI:57288"/>
        <dbReference type="EC" id="1.2.7.1"/>
    </reaction>
</comment>
<dbReference type="AlphaFoldDB" id="A0A0P8AC99"/>
<accession>A0A0P8AC99</accession>
<feature type="domain" description="4Fe-4S ferredoxin-type" evidence="5">
    <location>
        <begin position="268"/>
        <end position="297"/>
    </location>
</feature>
<sequence>MYEVRFHGRGGQGAVMAAQTLAEAAVNEGNYAVAFPFFGAERRGAPVLAFTRIDSKKIFSKTQVYNPDCVVVLDDSLLDTIDVVSGLKPEGIAVINSKERPEDIDLGKIINTATVNAISIALEILKAPITNTAILGAFAKATGVVKIESLEESIKRKFGEKLGEKTGERNALAARTAYEKTIIGKSRGIKKLEARKQWLPTYQEMPVGGSLIEGKTDAGLIGPGSFIENKVSGWATYRPLRDREKCVMCLLCWFYCPEGTIHRISNRGDLMTNYDYCKGCGVCANECPVDAIKMVRARV</sequence>
<dbReference type="InterPro" id="IPR017896">
    <property type="entry name" value="4Fe4S_Fe-S-bd"/>
</dbReference>
<dbReference type="PANTHER" id="PTHR43366:SF1">
    <property type="entry name" value="PYRUVATE SYNTHASE SUBUNIT PORC"/>
    <property type="match status" value="1"/>
</dbReference>
<dbReference type="PROSITE" id="PS00198">
    <property type="entry name" value="4FE4S_FER_1"/>
    <property type="match status" value="1"/>
</dbReference>
<evidence type="ECO:0000256" key="1">
    <source>
        <dbReference type="ARBA" id="ARBA00011595"/>
    </source>
</evidence>
<feature type="domain" description="4Fe-4S ferredoxin-type" evidence="5">
    <location>
        <begin position="237"/>
        <end position="267"/>
    </location>
</feature>
<evidence type="ECO:0000256" key="3">
    <source>
        <dbReference type="ARBA" id="ARBA00023002"/>
    </source>
</evidence>
<dbReference type="Pfam" id="PF01558">
    <property type="entry name" value="POR"/>
    <property type="match status" value="1"/>
</dbReference>
<proteinExistence type="predicted"/>
<evidence type="ECO:0000259" key="5">
    <source>
        <dbReference type="PROSITE" id="PS51379"/>
    </source>
</evidence>
<dbReference type="InterPro" id="IPR051626">
    <property type="entry name" value="Oxidoreductase_gamma_subunit"/>
</dbReference>
<reference evidence="6 7" key="1">
    <citation type="submission" date="2015-09" db="EMBL/GenBank/DDBJ databases">
        <title>A metagenomics-based metabolic model of nitrate-dependent anaerobic oxidation of methane by Methanoperedens-like archaea.</title>
        <authorList>
            <person name="Arshad A."/>
            <person name="Speth D.R."/>
            <person name="De Graaf R.M."/>
            <person name="Op Den Camp H.J."/>
            <person name="Jetten M.S."/>
            <person name="Welte C.U."/>
        </authorList>
    </citation>
    <scope>NUCLEOTIDE SEQUENCE [LARGE SCALE GENOMIC DNA]</scope>
</reference>
<dbReference type="EMBL" id="LKCM01000311">
    <property type="protein sequence ID" value="KPQ41699.1"/>
    <property type="molecule type" value="Genomic_DNA"/>
</dbReference>
<dbReference type="Proteomes" id="UP000050360">
    <property type="component" value="Unassembled WGS sequence"/>
</dbReference>
<dbReference type="PATRIC" id="fig|1719120.3.peg.4049"/>
<dbReference type="GO" id="GO:0019164">
    <property type="term" value="F:pyruvate synthase activity"/>
    <property type="evidence" value="ECO:0007669"/>
    <property type="project" value="UniProtKB-EC"/>
</dbReference>
<protein>
    <recommendedName>
        <fullName evidence="2">pyruvate synthase</fullName>
        <ecNumber evidence="2">1.2.7.1</ecNumber>
    </recommendedName>
</protein>
<dbReference type="Gene3D" id="3.40.920.10">
    <property type="entry name" value="Pyruvate-ferredoxin oxidoreductase, PFOR, domain III"/>
    <property type="match status" value="1"/>
</dbReference>
<dbReference type="InterPro" id="IPR019752">
    <property type="entry name" value="Pyrv/ketoisovalerate_OxRed_cat"/>
</dbReference>
<dbReference type="SUPFAM" id="SSF53323">
    <property type="entry name" value="Pyruvate-ferredoxin oxidoreductase, PFOR, domain III"/>
    <property type="match status" value="1"/>
</dbReference>
<keyword evidence="3 6" id="KW-0560">Oxidoreductase</keyword>
<organism evidence="6 7">
    <name type="scientific">Candidatus Methanoperedens nitratireducens</name>
    <dbReference type="NCBI Taxonomy" id="1392998"/>
    <lineage>
        <taxon>Archaea</taxon>
        <taxon>Methanobacteriati</taxon>
        <taxon>Methanobacteriota</taxon>
        <taxon>Stenosarchaea group</taxon>
        <taxon>Methanomicrobia</taxon>
        <taxon>Methanosarcinales</taxon>
        <taxon>ANME-2 cluster</taxon>
        <taxon>Candidatus Methanoperedentaceae</taxon>
        <taxon>Candidatus Methanoperedens</taxon>
    </lineage>
</organism>
<evidence type="ECO:0000256" key="2">
    <source>
        <dbReference type="ARBA" id="ARBA00012822"/>
    </source>
</evidence>
<comment type="subunit">
    <text evidence="1">Heterotetramer of one alpha, one beta, one delta and one gamma chain.</text>
</comment>
<name>A0A0P8AC99_9EURY</name>
<evidence type="ECO:0000256" key="4">
    <source>
        <dbReference type="ARBA" id="ARBA00049357"/>
    </source>
</evidence>
<dbReference type="GO" id="GO:0051539">
    <property type="term" value="F:4 iron, 4 sulfur cluster binding"/>
    <property type="evidence" value="ECO:0007669"/>
    <property type="project" value="InterPro"/>
</dbReference>
<evidence type="ECO:0000313" key="7">
    <source>
        <dbReference type="Proteomes" id="UP000050360"/>
    </source>
</evidence>
<keyword evidence="6" id="KW-0670">Pyruvate</keyword>
<dbReference type="PANTHER" id="PTHR43366">
    <property type="entry name" value="PYRUVATE SYNTHASE SUBUNIT PORC"/>
    <property type="match status" value="1"/>
</dbReference>
<dbReference type="NCBIfam" id="TIGR02175">
    <property type="entry name" value="PorC_KorC"/>
    <property type="match status" value="1"/>
</dbReference>
<dbReference type="NCBIfam" id="TIGR02179">
    <property type="entry name" value="PorD_KorD"/>
    <property type="match status" value="1"/>
</dbReference>
<gene>
    <name evidence="6" type="ORF">MPEBLZ_03727</name>
</gene>
<dbReference type="InterPro" id="IPR011894">
    <property type="entry name" value="PorC_KorC"/>
</dbReference>
<evidence type="ECO:0000313" key="6">
    <source>
        <dbReference type="EMBL" id="KPQ41699.1"/>
    </source>
</evidence>
<dbReference type="EC" id="1.2.7.1" evidence="2"/>
<dbReference type="InterPro" id="IPR002869">
    <property type="entry name" value="Pyrv_flavodox_OxRed_cen"/>
</dbReference>
<comment type="caution">
    <text evidence="6">The sequence shown here is derived from an EMBL/GenBank/DDBJ whole genome shotgun (WGS) entry which is preliminary data.</text>
</comment>